<keyword evidence="2" id="KW-0969">Cilium</keyword>
<organism evidence="2 3">
    <name type="scientific">Sutcliffiella cohnii</name>
    <dbReference type="NCBI Taxonomy" id="33932"/>
    <lineage>
        <taxon>Bacteria</taxon>
        <taxon>Bacillati</taxon>
        <taxon>Bacillota</taxon>
        <taxon>Bacilli</taxon>
        <taxon>Bacillales</taxon>
        <taxon>Bacillaceae</taxon>
        <taxon>Sutcliffiella</taxon>
    </lineage>
</organism>
<feature type="transmembrane region" description="Helical" evidence="1">
    <location>
        <begin position="54"/>
        <end position="81"/>
    </location>
</feature>
<dbReference type="STRING" id="1314751.GCA_001591425_02163"/>
<keyword evidence="1" id="KW-0472">Membrane</keyword>
<name>A0A223KQC6_9BACI</name>
<protein>
    <submittedName>
        <fullName evidence="2">Flagellar basal body rod protein</fullName>
    </submittedName>
</protein>
<keyword evidence="1" id="KW-0812">Transmembrane</keyword>
<keyword evidence="3" id="KW-1185">Reference proteome</keyword>
<dbReference type="RefSeq" id="WP_066415788.1">
    <property type="nucleotide sequence ID" value="NZ_CP018866.1"/>
</dbReference>
<evidence type="ECO:0000313" key="3">
    <source>
        <dbReference type="Proteomes" id="UP000215224"/>
    </source>
</evidence>
<keyword evidence="1" id="KW-1133">Transmembrane helix</keyword>
<dbReference type="KEGG" id="bcoh:BC6307_09685"/>
<dbReference type="Proteomes" id="UP000215224">
    <property type="component" value="Chromosome"/>
</dbReference>
<gene>
    <name evidence="2" type="ORF">BC6307_09685</name>
</gene>
<evidence type="ECO:0000313" key="2">
    <source>
        <dbReference type="EMBL" id="AST91533.1"/>
    </source>
</evidence>
<dbReference type="EMBL" id="CP018866">
    <property type="protein sequence ID" value="AST91533.1"/>
    <property type="molecule type" value="Genomic_DNA"/>
</dbReference>
<reference evidence="2 3" key="1">
    <citation type="submission" date="2016-12" db="EMBL/GenBank/DDBJ databases">
        <title>The whole genome sequencing and assembly of Bacillus cohnii DSM 6307T strain.</title>
        <authorList>
            <person name="Lee Y.-J."/>
            <person name="Yi H."/>
            <person name="Bahn Y.-S."/>
            <person name="Kim J.F."/>
            <person name="Lee D.-W."/>
        </authorList>
    </citation>
    <scope>NUCLEOTIDE SEQUENCE [LARGE SCALE GENOMIC DNA]</scope>
    <source>
        <strain evidence="2 3">DSM 6307</strain>
    </source>
</reference>
<keyword evidence="2" id="KW-0282">Flagellum</keyword>
<proteinExistence type="predicted"/>
<sequence>MKKLGLFLLGLVAFFVLLGNIGPLFGLAVSAVVSYYAVKGFLKTNSTGTKVLWAIIGFFAISITIANVPAILAILAAYVLYVVYKKLNNEKEEVSTEMNNNDPFTNFENQWKALNSK</sequence>
<accession>A0A223KQC6</accession>
<keyword evidence="2" id="KW-0966">Cell projection</keyword>
<dbReference type="AlphaFoldDB" id="A0A223KQC6"/>
<evidence type="ECO:0000256" key="1">
    <source>
        <dbReference type="SAM" id="Phobius"/>
    </source>
</evidence>